<proteinExistence type="predicted"/>
<dbReference type="Pfam" id="PF09346">
    <property type="entry name" value="SMI1_KNR4"/>
    <property type="match status" value="1"/>
</dbReference>
<dbReference type="SUPFAM" id="SSF160631">
    <property type="entry name" value="SMI1/KNR4-like"/>
    <property type="match status" value="1"/>
</dbReference>
<sequence>MSHDPVQAWASVEAWLGAHAPRSAGVLSPPADPASIAHAEGVTGVPWPDALKTLLLAHDGVDDPYDDASGIFFGAPLLSVQGILIALEQLVVVAGVMDDFGIPAAMDPAAGGPVGHYVPWLLPFAGLEGSFWVLDLRPGEQSGCVCYYSPVEQLVAPAAAASRVEFTAQLALCLSTSAPWNGVLRPFVTDGALDWAELDAAEVVDLR</sequence>
<accession>A0A420XP13</accession>
<evidence type="ECO:0000313" key="3">
    <source>
        <dbReference type="Proteomes" id="UP000281955"/>
    </source>
</evidence>
<reference evidence="2 3" key="1">
    <citation type="submission" date="2018-10" db="EMBL/GenBank/DDBJ databases">
        <title>Genomic Encyclopedia of Archaeal and Bacterial Type Strains, Phase II (KMG-II): from individual species to whole genera.</title>
        <authorList>
            <person name="Goeker M."/>
        </authorList>
    </citation>
    <scope>NUCLEOTIDE SEQUENCE [LARGE SCALE GENOMIC DNA]</scope>
    <source>
        <strain evidence="2 3">RP-AC37</strain>
    </source>
</reference>
<comment type="caution">
    <text evidence="2">The sequence shown here is derived from an EMBL/GenBank/DDBJ whole genome shotgun (WGS) entry which is preliminary data.</text>
</comment>
<dbReference type="EMBL" id="RBWV01000012">
    <property type="protein sequence ID" value="RKS73927.1"/>
    <property type="molecule type" value="Genomic_DNA"/>
</dbReference>
<protein>
    <submittedName>
        <fullName evidence="2">Cell wall assembly regulator SMI1</fullName>
    </submittedName>
</protein>
<dbReference type="Proteomes" id="UP000281955">
    <property type="component" value="Unassembled WGS sequence"/>
</dbReference>
<name>A0A420XP13_9ACTN</name>
<dbReference type="OrthoDB" id="3287229at2"/>
<organism evidence="2 3">
    <name type="scientific">Motilibacter peucedani</name>
    <dbReference type="NCBI Taxonomy" id="598650"/>
    <lineage>
        <taxon>Bacteria</taxon>
        <taxon>Bacillati</taxon>
        <taxon>Actinomycetota</taxon>
        <taxon>Actinomycetes</taxon>
        <taxon>Motilibacterales</taxon>
        <taxon>Motilibacteraceae</taxon>
        <taxon>Motilibacter</taxon>
    </lineage>
</organism>
<dbReference type="AlphaFoldDB" id="A0A420XP13"/>
<dbReference type="RefSeq" id="WP_147431953.1">
    <property type="nucleotide sequence ID" value="NZ_RBWV01000012.1"/>
</dbReference>
<gene>
    <name evidence="2" type="ORF">CLV35_2423</name>
</gene>
<dbReference type="InParanoid" id="A0A420XP13"/>
<feature type="domain" description="Knr4/Smi1-like" evidence="1">
    <location>
        <begin position="30"/>
        <end position="150"/>
    </location>
</feature>
<keyword evidence="3" id="KW-1185">Reference proteome</keyword>
<dbReference type="InterPro" id="IPR018958">
    <property type="entry name" value="Knr4/Smi1-like_dom"/>
</dbReference>
<dbReference type="InterPro" id="IPR037883">
    <property type="entry name" value="Knr4/Smi1-like_sf"/>
</dbReference>
<evidence type="ECO:0000313" key="2">
    <source>
        <dbReference type="EMBL" id="RKS73927.1"/>
    </source>
</evidence>
<evidence type="ECO:0000259" key="1">
    <source>
        <dbReference type="Pfam" id="PF09346"/>
    </source>
</evidence>